<dbReference type="InterPro" id="IPR007627">
    <property type="entry name" value="RNA_pol_sigma70_r2"/>
</dbReference>
<dbReference type="InterPro" id="IPR039425">
    <property type="entry name" value="RNA_pol_sigma-70-like"/>
</dbReference>
<name>A0A1B3ZAD1_9SPHN</name>
<keyword evidence="2" id="KW-0805">Transcription regulation</keyword>
<reference evidence="7 8" key="1">
    <citation type="submission" date="2016-01" db="EMBL/GenBank/DDBJ databases">
        <title>Complete genome and mega plasmid sequence of Sphingomonas panacis DCY99 elicits systemic resistance in rice to Xanthomonas oryzae.</title>
        <authorList>
            <person name="Kim Y.J."/>
            <person name="Yang D.C."/>
            <person name="Sing P."/>
        </authorList>
    </citation>
    <scope>NUCLEOTIDE SEQUENCE [LARGE SCALE GENOMIC DNA]</scope>
    <source>
        <strain evidence="7 8">DCY99</strain>
    </source>
</reference>
<dbReference type="Proteomes" id="UP000094256">
    <property type="component" value="Chromosome"/>
</dbReference>
<evidence type="ECO:0000313" key="7">
    <source>
        <dbReference type="EMBL" id="AOH84381.1"/>
    </source>
</evidence>
<dbReference type="EMBL" id="CP014168">
    <property type="protein sequence ID" value="AOH84381.1"/>
    <property type="molecule type" value="Genomic_DNA"/>
</dbReference>
<dbReference type="PANTHER" id="PTHR43133:SF63">
    <property type="entry name" value="RNA POLYMERASE SIGMA FACTOR FECI-RELATED"/>
    <property type="match status" value="1"/>
</dbReference>
<keyword evidence="4" id="KW-0804">Transcription</keyword>
<accession>A0A1B3ZAD1</accession>
<keyword evidence="3" id="KW-0731">Sigma factor</keyword>
<dbReference type="InterPro" id="IPR013249">
    <property type="entry name" value="RNA_pol_sigma70_r4_t2"/>
</dbReference>
<dbReference type="PANTHER" id="PTHR43133">
    <property type="entry name" value="RNA POLYMERASE ECF-TYPE SIGMA FACTO"/>
    <property type="match status" value="1"/>
</dbReference>
<dbReference type="Pfam" id="PF08281">
    <property type="entry name" value="Sigma70_r4_2"/>
    <property type="match status" value="1"/>
</dbReference>
<gene>
    <name evidence="7" type="ORF">AWL63_10810</name>
</gene>
<dbReference type="KEGG" id="span:AWL63_10810"/>
<evidence type="ECO:0008006" key="9">
    <source>
        <dbReference type="Google" id="ProtNLM"/>
    </source>
</evidence>
<organism evidence="7 8">
    <name type="scientific">Sphingomonas panacis</name>
    <dbReference type="NCBI Taxonomy" id="1560345"/>
    <lineage>
        <taxon>Bacteria</taxon>
        <taxon>Pseudomonadati</taxon>
        <taxon>Pseudomonadota</taxon>
        <taxon>Alphaproteobacteria</taxon>
        <taxon>Sphingomonadales</taxon>
        <taxon>Sphingomonadaceae</taxon>
        <taxon>Sphingomonas</taxon>
    </lineage>
</organism>
<proteinExistence type="inferred from homology"/>
<dbReference type="InterPro" id="IPR013325">
    <property type="entry name" value="RNA_pol_sigma_r2"/>
</dbReference>
<evidence type="ECO:0000259" key="5">
    <source>
        <dbReference type="Pfam" id="PF04542"/>
    </source>
</evidence>
<feature type="domain" description="RNA polymerase sigma-70 region 2" evidence="5">
    <location>
        <begin position="25"/>
        <end position="90"/>
    </location>
</feature>
<protein>
    <recommendedName>
        <fullName evidence="9">RNA polymerase subunit sigma-70</fullName>
    </recommendedName>
</protein>
<dbReference type="Gene3D" id="1.10.10.10">
    <property type="entry name" value="Winged helix-like DNA-binding domain superfamily/Winged helix DNA-binding domain"/>
    <property type="match status" value="1"/>
</dbReference>
<comment type="similarity">
    <text evidence="1">Belongs to the sigma-70 factor family. ECF subfamily.</text>
</comment>
<dbReference type="InterPro" id="IPR036388">
    <property type="entry name" value="WH-like_DNA-bd_sf"/>
</dbReference>
<dbReference type="NCBIfam" id="TIGR02937">
    <property type="entry name" value="sigma70-ECF"/>
    <property type="match status" value="1"/>
</dbReference>
<evidence type="ECO:0000313" key="8">
    <source>
        <dbReference type="Proteomes" id="UP000094256"/>
    </source>
</evidence>
<keyword evidence="8" id="KW-1185">Reference proteome</keyword>
<dbReference type="RefSeq" id="WP_169833129.1">
    <property type="nucleotide sequence ID" value="NZ_CP014168.1"/>
</dbReference>
<dbReference type="InterPro" id="IPR013324">
    <property type="entry name" value="RNA_pol_sigma_r3/r4-like"/>
</dbReference>
<dbReference type="InterPro" id="IPR014284">
    <property type="entry name" value="RNA_pol_sigma-70_dom"/>
</dbReference>
<evidence type="ECO:0000256" key="1">
    <source>
        <dbReference type="ARBA" id="ARBA00010641"/>
    </source>
</evidence>
<dbReference type="STRING" id="1560345.AWL63_10810"/>
<dbReference type="SUPFAM" id="SSF88659">
    <property type="entry name" value="Sigma3 and sigma4 domains of RNA polymerase sigma factors"/>
    <property type="match status" value="1"/>
</dbReference>
<evidence type="ECO:0000256" key="4">
    <source>
        <dbReference type="ARBA" id="ARBA00023163"/>
    </source>
</evidence>
<evidence type="ECO:0000259" key="6">
    <source>
        <dbReference type="Pfam" id="PF08281"/>
    </source>
</evidence>
<evidence type="ECO:0000256" key="2">
    <source>
        <dbReference type="ARBA" id="ARBA00023015"/>
    </source>
</evidence>
<dbReference type="GO" id="GO:0003677">
    <property type="term" value="F:DNA binding"/>
    <property type="evidence" value="ECO:0007669"/>
    <property type="project" value="InterPro"/>
</dbReference>
<sequence length="178" mass="20059">MAGYKPKLDQQLGNESWTERGIEDLFRLHAGWLRTFLLRRLRAQPADVEDIVQDTYLRAARQPGTVIVHPKAFLSQTATNLFRDGKRRESVRARHRESVAHAGAGAGSAPPGLLEQEAALELERLIVAMPDAYRDVFALSRFRHMTNAEIAAHLDISVKTVEWRMGKALAFCASRLRD</sequence>
<dbReference type="SUPFAM" id="SSF88946">
    <property type="entry name" value="Sigma2 domain of RNA polymerase sigma factors"/>
    <property type="match status" value="1"/>
</dbReference>
<dbReference type="GO" id="GO:0016987">
    <property type="term" value="F:sigma factor activity"/>
    <property type="evidence" value="ECO:0007669"/>
    <property type="project" value="UniProtKB-KW"/>
</dbReference>
<evidence type="ECO:0000256" key="3">
    <source>
        <dbReference type="ARBA" id="ARBA00023082"/>
    </source>
</evidence>
<feature type="domain" description="RNA polymerase sigma factor 70 region 4 type 2" evidence="6">
    <location>
        <begin position="120"/>
        <end position="172"/>
    </location>
</feature>
<dbReference type="GO" id="GO:0006352">
    <property type="term" value="P:DNA-templated transcription initiation"/>
    <property type="evidence" value="ECO:0007669"/>
    <property type="project" value="InterPro"/>
</dbReference>
<dbReference type="AlphaFoldDB" id="A0A1B3ZAD1"/>
<dbReference type="Gene3D" id="1.10.1740.10">
    <property type="match status" value="1"/>
</dbReference>
<dbReference type="Pfam" id="PF04542">
    <property type="entry name" value="Sigma70_r2"/>
    <property type="match status" value="1"/>
</dbReference>